<feature type="domain" description="PRD" evidence="2">
    <location>
        <begin position="172"/>
        <end position="281"/>
    </location>
</feature>
<dbReference type="InterPro" id="IPR011608">
    <property type="entry name" value="PRD"/>
</dbReference>
<dbReference type="Pfam" id="PF03123">
    <property type="entry name" value="CAT_RBD"/>
    <property type="match status" value="1"/>
</dbReference>
<sequence length="281" mass="32772">MNVKIIRVLNTNAVVSVDSQGMELIMTGPGIGFKKRKGENIDQSLVDKTYHLENKEESKRLQEVVKEISEEYLGIADCVVKEAKKEKLEIRDSLYVTLTDHINSAVARYREGIALKNMMKIDIRKFYPKEYQVGMHAIEWIKEQTGEDLGDDEAAFIAMHIVSAELNAQNIIDVNQITELINTVLQIVRIHFKIDLNEESISYERFLTHLKFFAARVFDHMEYEDTMQEIYKVMVEQNENAFSGVKKIAEYIKKQYNYKLTIDEQLYLLIHIKRILDEQTK</sequence>
<dbReference type="InterPro" id="IPR004341">
    <property type="entry name" value="CAT_RNA-bd_dom"/>
</dbReference>
<dbReference type="InterPro" id="IPR036650">
    <property type="entry name" value="CAT_RNA-bd_dom_sf"/>
</dbReference>
<evidence type="ECO:0000259" key="2">
    <source>
        <dbReference type="PROSITE" id="PS51372"/>
    </source>
</evidence>
<accession>A0A173RVH0</accession>
<dbReference type="InterPro" id="IPR036634">
    <property type="entry name" value="PRD_sf"/>
</dbReference>
<dbReference type="PROSITE" id="PS51372">
    <property type="entry name" value="PRD_2"/>
    <property type="match status" value="2"/>
</dbReference>
<keyword evidence="1" id="KW-0677">Repeat</keyword>
<dbReference type="InterPro" id="IPR050661">
    <property type="entry name" value="BglG_antiterminators"/>
</dbReference>
<feature type="domain" description="PRD" evidence="2">
    <location>
        <begin position="67"/>
        <end position="171"/>
    </location>
</feature>
<dbReference type="SMART" id="SM01061">
    <property type="entry name" value="CAT_RBD"/>
    <property type="match status" value="1"/>
</dbReference>
<dbReference type="GO" id="GO:0003723">
    <property type="term" value="F:RNA binding"/>
    <property type="evidence" value="ECO:0007669"/>
    <property type="project" value="InterPro"/>
</dbReference>
<dbReference type="NCBIfam" id="NF046042">
    <property type="entry name" value="LicT"/>
    <property type="match status" value="1"/>
</dbReference>
<dbReference type="Gene3D" id="2.30.24.10">
    <property type="entry name" value="CAT RNA-binding domain"/>
    <property type="match status" value="1"/>
</dbReference>
<name>A0A173RVH0_ANAHA</name>
<evidence type="ECO:0000313" key="4">
    <source>
        <dbReference type="Proteomes" id="UP000095598"/>
    </source>
</evidence>
<reference evidence="3 4" key="1">
    <citation type="submission" date="2015-09" db="EMBL/GenBank/DDBJ databases">
        <authorList>
            <consortium name="Pathogen Informatics"/>
        </authorList>
    </citation>
    <scope>NUCLEOTIDE SEQUENCE [LARGE SCALE GENOMIC DNA]</scope>
    <source>
        <strain evidence="3 4">2789STDY5608868</strain>
    </source>
</reference>
<dbReference type="PANTHER" id="PTHR30185">
    <property type="entry name" value="CRYPTIC BETA-GLUCOSIDE BGL OPERON ANTITERMINATOR"/>
    <property type="match status" value="1"/>
</dbReference>
<evidence type="ECO:0000313" key="3">
    <source>
        <dbReference type="EMBL" id="CUM82010.1"/>
    </source>
</evidence>
<gene>
    <name evidence="3" type="primary">licT_1</name>
    <name evidence="3" type="ORF">ERS852425_00816</name>
</gene>
<dbReference type="Pfam" id="PF00874">
    <property type="entry name" value="PRD"/>
    <property type="match status" value="2"/>
</dbReference>
<dbReference type="AlphaFoldDB" id="A0A173RVH0"/>
<dbReference type="PANTHER" id="PTHR30185:SF15">
    <property type="entry name" value="CRYPTIC BETA-GLUCOSIDE BGL OPERON ANTITERMINATOR"/>
    <property type="match status" value="1"/>
</dbReference>
<organism evidence="3 4">
    <name type="scientific">Anaerostipes hadrus</name>
    <dbReference type="NCBI Taxonomy" id="649756"/>
    <lineage>
        <taxon>Bacteria</taxon>
        <taxon>Bacillati</taxon>
        <taxon>Bacillota</taxon>
        <taxon>Clostridia</taxon>
        <taxon>Lachnospirales</taxon>
        <taxon>Lachnospiraceae</taxon>
        <taxon>Anaerostipes</taxon>
    </lineage>
</organism>
<evidence type="ECO:0000256" key="1">
    <source>
        <dbReference type="ARBA" id="ARBA00022737"/>
    </source>
</evidence>
<protein>
    <submittedName>
        <fullName evidence="3">Transcription antiterminator LicT</fullName>
    </submittedName>
</protein>
<dbReference type="SUPFAM" id="SSF50151">
    <property type="entry name" value="SacY-like RNA-binding domain"/>
    <property type="match status" value="1"/>
</dbReference>
<dbReference type="GO" id="GO:0006355">
    <property type="term" value="P:regulation of DNA-templated transcription"/>
    <property type="evidence" value="ECO:0007669"/>
    <property type="project" value="InterPro"/>
</dbReference>
<proteinExistence type="predicted"/>
<dbReference type="Proteomes" id="UP000095598">
    <property type="component" value="Unassembled WGS sequence"/>
</dbReference>
<dbReference type="RefSeq" id="WP_055258035.1">
    <property type="nucleotide sequence ID" value="NZ_CYXT01000004.1"/>
</dbReference>
<dbReference type="Gene3D" id="1.10.1790.10">
    <property type="entry name" value="PRD domain"/>
    <property type="match status" value="2"/>
</dbReference>
<dbReference type="SUPFAM" id="SSF63520">
    <property type="entry name" value="PTS-regulatory domain, PRD"/>
    <property type="match status" value="2"/>
</dbReference>
<dbReference type="EMBL" id="CYXT01000004">
    <property type="protein sequence ID" value="CUM82010.1"/>
    <property type="molecule type" value="Genomic_DNA"/>
</dbReference>